<dbReference type="Proteomes" id="UP000228976">
    <property type="component" value="Unassembled WGS sequence"/>
</dbReference>
<dbReference type="RefSeq" id="WP_094689406.1">
    <property type="nucleotide sequence ID" value="NZ_JACBYZ010000001.1"/>
</dbReference>
<feature type="transmembrane region" description="Helical" evidence="6">
    <location>
        <begin position="401"/>
        <end position="426"/>
    </location>
</feature>
<evidence type="ECO:0000256" key="5">
    <source>
        <dbReference type="SAM" id="MobiDB-lite"/>
    </source>
</evidence>
<feature type="transmembrane region" description="Helical" evidence="6">
    <location>
        <begin position="347"/>
        <end position="369"/>
    </location>
</feature>
<feature type="region of interest" description="Disordered" evidence="5">
    <location>
        <begin position="1"/>
        <end position="29"/>
    </location>
</feature>
<feature type="transmembrane region" description="Helical" evidence="6">
    <location>
        <begin position="376"/>
        <end position="395"/>
    </location>
</feature>
<dbReference type="InterPro" id="IPR036259">
    <property type="entry name" value="MFS_trans_sf"/>
</dbReference>
<dbReference type="PANTHER" id="PTHR23542:SF1">
    <property type="entry name" value="MAJOR FACILITATOR SUPERFAMILY (MFS) PROFILE DOMAIN-CONTAINING PROTEIN"/>
    <property type="match status" value="1"/>
</dbReference>
<dbReference type="InterPro" id="IPR020846">
    <property type="entry name" value="MFS_dom"/>
</dbReference>
<feature type="domain" description="Major facilitator superfamily (MFS) profile" evidence="7">
    <location>
        <begin position="314"/>
        <end position="510"/>
    </location>
</feature>
<dbReference type="Gene3D" id="1.20.1250.20">
    <property type="entry name" value="MFS general substrate transporter like domains"/>
    <property type="match status" value="2"/>
</dbReference>
<dbReference type="GO" id="GO:0022857">
    <property type="term" value="F:transmembrane transporter activity"/>
    <property type="evidence" value="ECO:0007669"/>
    <property type="project" value="InterPro"/>
</dbReference>
<gene>
    <name evidence="8" type="ORF">AEAE_0277</name>
</gene>
<feature type="transmembrane region" description="Helical" evidence="6">
    <location>
        <begin position="438"/>
        <end position="461"/>
    </location>
</feature>
<protein>
    <submittedName>
        <fullName evidence="8">MFS transporter</fullName>
    </submittedName>
</protein>
<evidence type="ECO:0000256" key="4">
    <source>
        <dbReference type="ARBA" id="ARBA00023136"/>
    </source>
</evidence>
<keyword evidence="3 6" id="KW-1133">Transmembrane helix</keyword>
<evidence type="ECO:0000259" key="7">
    <source>
        <dbReference type="PROSITE" id="PS50850"/>
    </source>
</evidence>
<dbReference type="OrthoDB" id="9180256at2"/>
<dbReference type="SUPFAM" id="SSF103473">
    <property type="entry name" value="MFS general substrate transporter"/>
    <property type="match status" value="2"/>
</dbReference>
<dbReference type="PROSITE" id="PS50850">
    <property type="entry name" value="MFS"/>
    <property type="match status" value="1"/>
</dbReference>
<evidence type="ECO:0000313" key="9">
    <source>
        <dbReference type="Proteomes" id="UP000228976"/>
    </source>
</evidence>
<dbReference type="AlphaFoldDB" id="A0A261F9D9"/>
<sequence length="510" mass="55789">MKKTEDTVASQMNAAQNMPSQNSRKPRKEKSPYLQILSYAEGRRFSFSAATARLTMSMLSLGIVLAMRMIYNDWTNAGTLSAVYVFFAAVCTPIYARCFDKFGQYITGRIALPLSSGALLVFVLALVFRAPLWSLYIFAIFLGLTQFSFGALARTRWTNLLRKEAADGKMSEEKASQLLSTAFAWEAAIDELIFIIGPIFATSLATSVNPTSQLILPLIAQTIGGAIFFTLQSAKAKSTALITETTSKPQSAEANEQNDSAAQAAPADSTIYRMDSDAPISDQQRLSRLSPRRWLRLKRSMKKNAPKLALGFPGMVTLFLTFIIYSSSFSAYDVSVVALAQAHHIEAASGVYLAVYSAGSLVGAIIYGSRSWRMPLWSRLLTMMLLLVVGFGLIDMCKDDLLLFVPAAFITGMVISPVFATVNMIVEDTVPGTFLTEGLSWLNTGSAVGNSIGSAAVGVVLDHFGYQWSFMMPWVSVLFAALFVMATHPSVVPELASYIRLRIRELRQVA</sequence>
<feature type="compositionally biased region" description="Polar residues" evidence="5">
    <location>
        <begin position="247"/>
        <end position="261"/>
    </location>
</feature>
<feature type="transmembrane region" description="Helical" evidence="6">
    <location>
        <begin position="308"/>
        <end position="327"/>
    </location>
</feature>
<feature type="transmembrane region" description="Helical" evidence="6">
    <location>
        <begin position="110"/>
        <end position="128"/>
    </location>
</feature>
<comment type="caution">
    <text evidence="8">The sequence shown here is derived from an EMBL/GenBank/DDBJ whole genome shotgun (WGS) entry which is preliminary data.</text>
</comment>
<organism evidence="8 9">
    <name type="scientific">Aeriscardovia aeriphila</name>
    <dbReference type="NCBI Taxonomy" id="218139"/>
    <lineage>
        <taxon>Bacteria</taxon>
        <taxon>Bacillati</taxon>
        <taxon>Actinomycetota</taxon>
        <taxon>Actinomycetes</taxon>
        <taxon>Bifidobacteriales</taxon>
        <taxon>Bifidobacteriaceae</taxon>
        <taxon>Aeriscardovia</taxon>
    </lineage>
</organism>
<proteinExistence type="predicted"/>
<evidence type="ECO:0000313" key="8">
    <source>
        <dbReference type="EMBL" id="OZG55789.1"/>
    </source>
</evidence>
<evidence type="ECO:0000256" key="3">
    <source>
        <dbReference type="ARBA" id="ARBA00022989"/>
    </source>
</evidence>
<evidence type="ECO:0000256" key="6">
    <source>
        <dbReference type="SAM" id="Phobius"/>
    </source>
</evidence>
<feature type="transmembrane region" description="Helical" evidence="6">
    <location>
        <begin position="473"/>
        <end position="492"/>
    </location>
</feature>
<accession>A0A261F9D9</accession>
<dbReference type="GO" id="GO:0005886">
    <property type="term" value="C:plasma membrane"/>
    <property type="evidence" value="ECO:0007669"/>
    <property type="project" value="UniProtKB-SubCell"/>
</dbReference>
<dbReference type="Pfam" id="PF07690">
    <property type="entry name" value="MFS_1"/>
    <property type="match status" value="1"/>
</dbReference>
<keyword evidence="2 6" id="KW-0812">Transmembrane</keyword>
<dbReference type="PANTHER" id="PTHR23542">
    <property type="match status" value="1"/>
</dbReference>
<dbReference type="InterPro" id="IPR011701">
    <property type="entry name" value="MFS"/>
</dbReference>
<name>A0A261F9D9_9BIFI</name>
<keyword evidence="4 6" id="KW-0472">Membrane</keyword>
<feature type="transmembrane region" description="Helical" evidence="6">
    <location>
        <begin position="52"/>
        <end position="71"/>
    </location>
</feature>
<dbReference type="EMBL" id="MWWU01000002">
    <property type="protein sequence ID" value="OZG55789.1"/>
    <property type="molecule type" value="Genomic_DNA"/>
</dbReference>
<evidence type="ECO:0000256" key="1">
    <source>
        <dbReference type="ARBA" id="ARBA00004651"/>
    </source>
</evidence>
<evidence type="ECO:0000256" key="2">
    <source>
        <dbReference type="ARBA" id="ARBA00022692"/>
    </source>
</evidence>
<comment type="subcellular location">
    <subcellularLocation>
        <location evidence="1">Cell membrane</location>
        <topology evidence="1">Multi-pass membrane protein</topology>
    </subcellularLocation>
</comment>
<feature type="compositionally biased region" description="Polar residues" evidence="5">
    <location>
        <begin position="7"/>
        <end position="23"/>
    </location>
</feature>
<feature type="transmembrane region" description="Helical" evidence="6">
    <location>
        <begin position="134"/>
        <end position="153"/>
    </location>
</feature>
<feature type="region of interest" description="Disordered" evidence="5">
    <location>
        <begin position="247"/>
        <end position="266"/>
    </location>
</feature>
<keyword evidence="9" id="KW-1185">Reference proteome</keyword>
<feature type="transmembrane region" description="Helical" evidence="6">
    <location>
        <begin position="77"/>
        <end position="98"/>
    </location>
</feature>
<reference evidence="8 9" key="1">
    <citation type="journal article" date="2017" name="BMC Genomics">
        <title>Comparative genomic and phylogenomic analyses of the Bifidobacteriaceae family.</title>
        <authorList>
            <person name="Lugli G.A."/>
            <person name="Milani C."/>
            <person name="Turroni F."/>
            <person name="Duranti S."/>
            <person name="Mancabelli L."/>
            <person name="Mangifesta M."/>
            <person name="Ferrario C."/>
            <person name="Modesto M."/>
            <person name="Mattarelli P."/>
            <person name="Jiri K."/>
            <person name="van Sinderen D."/>
            <person name="Ventura M."/>
        </authorList>
    </citation>
    <scope>NUCLEOTIDE SEQUENCE [LARGE SCALE GENOMIC DNA]</scope>
    <source>
        <strain evidence="8 9">LMG 21773</strain>
    </source>
</reference>